<dbReference type="Proteomes" id="UP000032304">
    <property type="component" value="Chromosome 9"/>
</dbReference>
<reference evidence="1 2" key="1">
    <citation type="journal article" date="2012" name="Nature">
        <title>Repeated polyploidization of Gossypium genomes and the evolution of spinnable cotton fibres.</title>
        <authorList>
            <person name="Paterson A.H."/>
            <person name="Wendel J.F."/>
            <person name="Gundlach H."/>
            <person name="Guo H."/>
            <person name="Jenkins J."/>
            <person name="Jin D."/>
            <person name="Llewellyn D."/>
            <person name="Showmaker K.C."/>
            <person name="Shu S."/>
            <person name="Udall J."/>
            <person name="Yoo M.J."/>
            <person name="Byers R."/>
            <person name="Chen W."/>
            <person name="Doron-Faigenboim A."/>
            <person name="Duke M.V."/>
            <person name="Gong L."/>
            <person name="Grimwood J."/>
            <person name="Grover C."/>
            <person name="Grupp K."/>
            <person name="Hu G."/>
            <person name="Lee T.H."/>
            <person name="Li J."/>
            <person name="Lin L."/>
            <person name="Liu T."/>
            <person name="Marler B.S."/>
            <person name="Page J.T."/>
            <person name="Roberts A.W."/>
            <person name="Romanel E."/>
            <person name="Sanders W.S."/>
            <person name="Szadkowski E."/>
            <person name="Tan X."/>
            <person name="Tang H."/>
            <person name="Xu C."/>
            <person name="Wang J."/>
            <person name="Wang Z."/>
            <person name="Zhang D."/>
            <person name="Zhang L."/>
            <person name="Ashrafi H."/>
            <person name="Bedon F."/>
            <person name="Bowers J.E."/>
            <person name="Brubaker C.L."/>
            <person name="Chee P.W."/>
            <person name="Das S."/>
            <person name="Gingle A.R."/>
            <person name="Haigler C.H."/>
            <person name="Harker D."/>
            <person name="Hoffmann L.V."/>
            <person name="Hovav R."/>
            <person name="Jones D.C."/>
            <person name="Lemke C."/>
            <person name="Mansoor S."/>
            <person name="ur Rahman M."/>
            <person name="Rainville L.N."/>
            <person name="Rambani A."/>
            <person name="Reddy U.K."/>
            <person name="Rong J.K."/>
            <person name="Saranga Y."/>
            <person name="Scheffler B.E."/>
            <person name="Scheffler J.A."/>
            <person name="Stelly D.M."/>
            <person name="Triplett B.A."/>
            <person name="Van Deynze A."/>
            <person name="Vaslin M.F."/>
            <person name="Waghmare V.N."/>
            <person name="Walford S.A."/>
            <person name="Wright R.J."/>
            <person name="Zaki E.A."/>
            <person name="Zhang T."/>
            <person name="Dennis E.S."/>
            <person name="Mayer K.F."/>
            <person name="Peterson D.G."/>
            <person name="Rokhsar D.S."/>
            <person name="Wang X."/>
            <person name="Schmutz J."/>
        </authorList>
    </citation>
    <scope>NUCLEOTIDE SEQUENCE [LARGE SCALE GENOMIC DNA]</scope>
</reference>
<dbReference type="AlphaFoldDB" id="A0A0D2TFU4"/>
<name>A0A0D2TFU4_GOSRA</name>
<dbReference type="Gramene" id="KJB55499">
    <property type="protein sequence ID" value="KJB55499"/>
    <property type="gene ID" value="B456_009G079000"/>
</dbReference>
<accession>A0A0D2TFU4</accession>
<evidence type="ECO:0000313" key="2">
    <source>
        <dbReference type="Proteomes" id="UP000032304"/>
    </source>
</evidence>
<proteinExistence type="predicted"/>
<evidence type="ECO:0000313" key="1">
    <source>
        <dbReference type="EMBL" id="KJB55499.1"/>
    </source>
</evidence>
<organism evidence="1 2">
    <name type="scientific">Gossypium raimondii</name>
    <name type="common">Peruvian cotton</name>
    <name type="synonym">Gossypium klotzschianum subsp. raimondii</name>
    <dbReference type="NCBI Taxonomy" id="29730"/>
    <lineage>
        <taxon>Eukaryota</taxon>
        <taxon>Viridiplantae</taxon>
        <taxon>Streptophyta</taxon>
        <taxon>Embryophyta</taxon>
        <taxon>Tracheophyta</taxon>
        <taxon>Spermatophyta</taxon>
        <taxon>Magnoliopsida</taxon>
        <taxon>eudicotyledons</taxon>
        <taxon>Gunneridae</taxon>
        <taxon>Pentapetalae</taxon>
        <taxon>rosids</taxon>
        <taxon>malvids</taxon>
        <taxon>Malvales</taxon>
        <taxon>Malvaceae</taxon>
        <taxon>Malvoideae</taxon>
        <taxon>Gossypium</taxon>
    </lineage>
</organism>
<keyword evidence="2" id="KW-1185">Reference proteome</keyword>
<gene>
    <name evidence="1" type="ORF">B456_009G079000</name>
</gene>
<sequence>MLFLALTVNSMDFHLFPKIHSHFSQLFWFFPPLKANTFLGFPWFPELHNTIHFINRVVLPIIRLSSNPSMNKNLNPNHVNCYSAFFFLQTEHIGTIII</sequence>
<protein>
    <submittedName>
        <fullName evidence="1">Uncharacterized protein</fullName>
    </submittedName>
</protein>
<dbReference type="EMBL" id="CM001748">
    <property type="protein sequence ID" value="KJB55499.1"/>
    <property type="molecule type" value="Genomic_DNA"/>
</dbReference>